<reference evidence="1 2" key="1">
    <citation type="journal article" date="2014" name="Nat. Genet.">
        <title>Genome and transcriptome of the porcine whipworm Trichuris suis.</title>
        <authorList>
            <person name="Jex A.R."/>
            <person name="Nejsum P."/>
            <person name="Schwarz E.M."/>
            <person name="Hu L."/>
            <person name="Young N.D."/>
            <person name="Hall R.S."/>
            <person name="Korhonen P.K."/>
            <person name="Liao S."/>
            <person name="Thamsborg S."/>
            <person name="Xia J."/>
            <person name="Xu P."/>
            <person name="Wang S."/>
            <person name="Scheerlinck J.P."/>
            <person name="Hofmann A."/>
            <person name="Sternberg P.W."/>
            <person name="Wang J."/>
            <person name="Gasser R.B."/>
        </authorList>
    </citation>
    <scope>NUCLEOTIDE SEQUENCE [LARGE SCALE GENOMIC DNA]</scope>
    <source>
        <strain evidence="1">DCEP-RM93M</strain>
    </source>
</reference>
<feature type="non-terminal residue" evidence="1">
    <location>
        <position position="84"/>
    </location>
</feature>
<accession>A0A085LL38</accession>
<name>A0A085LL38_9BILA</name>
<keyword evidence="2" id="KW-1185">Reference proteome</keyword>
<evidence type="ECO:0000313" key="2">
    <source>
        <dbReference type="Proteomes" id="UP000030764"/>
    </source>
</evidence>
<dbReference type="AlphaFoldDB" id="A0A085LL38"/>
<sequence length="84" mass="9132">MLDHSTSTFKQLTFSSGIFSMSSKGMATTPAAPPCIVADKSNIGVGTSINSFSEFIIPDCANLRNMAKRICEQLLKRLRSIYAI</sequence>
<protein>
    <submittedName>
        <fullName evidence="1">Uncharacterized protein</fullName>
    </submittedName>
</protein>
<gene>
    <name evidence="1" type="ORF">M513_13444</name>
</gene>
<evidence type="ECO:0000313" key="1">
    <source>
        <dbReference type="EMBL" id="KFD45684.1"/>
    </source>
</evidence>
<dbReference type="EMBL" id="KL363440">
    <property type="protein sequence ID" value="KFD45684.1"/>
    <property type="molecule type" value="Genomic_DNA"/>
</dbReference>
<proteinExistence type="predicted"/>
<organism evidence="1 2">
    <name type="scientific">Trichuris suis</name>
    <name type="common">pig whipworm</name>
    <dbReference type="NCBI Taxonomy" id="68888"/>
    <lineage>
        <taxon>Eukaryota</taxon>
        <taxon>Metazoa</taxon>
        <taxon>Ecdysozoa</taxon>
        <taxon>Nematoda</taxon>
        <taxon>Enoplea</taxon>
        <taxon>Dorylaimia</taxon>
        <taxon>Trichinellida</taxon>
        <taxon>Trichuridae</taxon>
        <taxon>Trichuris</taxon>
    </lineage>
</organism>
<dbReference type="Proteomes" id="UP000030764">
    <property type="component" value="Unassembled WGS sequence"/>
</dbReference>